<name>B6JW25_SCHJY</name>
<dbReference type="EMBL" id="KE651166">
    <property type="protein sequence ID" value="EEB05576.1"/>
    <property type="molecule type" value="Genomic_DNA"/>
</dbReference>
<gene>
    <name evidence="2" type="primary">wdr7</name>
    <name evidence="1" type="ORF">SJAG_00594</name>
</gene>
<dbReference type="HOGENOM" id="CLU_295137_0_0_1"/>
<dbReference type="AlphaFoldDB" id="B6JW25"/>
<proteinExistence type="predicted"/>
<accession>B6JW25</accession>
<dbReference type="InterPro" id="IPR036322">
    <property type="entry name" value="WD40_repeat_dom_sf"/>
</dbReference>
<dbReference type="SUPFAM" id="SSF50978">
    <property type="entry name" value="WD40 repeat-like"/>
    <property type="match status" value="1"/>
</dbReference>
<dbReference type="InterPro" id="IPR015943">
    <property type="entry name" value="WD40/YVTN_repeat-like_dom_sf"/>
</dbReference>
<dbReference type="RefSeq" id="XP_002171869.1">
    <property type="nucleotide sequence ID" value="XM_002171833.1"/>
</dbReference>
<dbReference type="OrthoDB" id="5333105at2759"/>
<dbReference type="JaponicusDB" id="SJAG_00594">
    <property type="gene designation" value="wdr7"/>
</dbReference>
<dbReference type="GeneID" id="7051288"/>
<dbReference type="Gene3D" id="2.130.10.10">
    <property type="entry name" value="YVTN repeat-like/Quinoprotein amine dehydrogenase"/>
    <property type="match status" value="1"/>
</dbReference>
<dbReference type="STRING" id="402676.B6JW25"/>
<dbReference type="Proteomes" id="UP000001744">
    <property type="component" value="Unassembled WGS sequence"/>
</dbReference>
<organism evidence="1 3">
    <name type="scientific">Schizosaccharomyces japonicus (strain yFS275 / FY16936)</name>
    <name type="common">Fission yeast</name>
    <dbReference type="NCBI Taxonomy" id="402676"/>
    <lineage>
        <taxon>Eukaryota</taxon>
        <taxon>Fungi</taxon>
        <taxon>Dikarya</taxon>
        <taxon>Ascomycota</taxon>
        <taxon>Taphrinomycotina</taxon>
        <taxon>Schizosaccharomycetes</taxon>
        <taxon>Schizosaccharomycetales</taxon>
        <taxon>Schizosaccharomycetaceae</taxon>
        <taxon>Schizosaccharomyces</taxon>
    </lineage>
</organism>
<evidence type="ECO:0000313" key="2">
    <source>
        <dbReference type="JaponicusDB" id="SJAG_00594"/>
    </source>
</evidence>
<evidence type="ECO:0000313" key="3">
    <source>
        <dbReference type="Proteomes" id="UP000001744"/>
    </source>
</evidence>
<protein>
    <submittedName>
        <fullName evidence="1">WD repeat protein</fullName>
    </submittedName>
</protein>
<keyword evidence="3" id="KW-1185">Reference proteome</keyword>
<dbReference type="OMA" id="KECIIWK"/>
<sequence length="1037" mass="117028">MFSVGIQCPCPTTRISDCDYVTCCQELDSFVAFGFFSGRIQLYVEKSTSDGTQYVLSQSLLYHKASIAAIASHVMTIDGRPKRLFLSLDEDATLSQWNAEDCSCRAVLHLPERNLYRLSTVLGNFALVSGSSHNIYCVRITDMQLIRTWEGHSDWPIPFCDLMNFELFTCSPAGVVYQWKTNWRTLALNLEGEAMRLSLQDGENERVIDVRTFQHMKECYWLFVLTDGVCITNKQRMSDSLYYKLPFLVSCSVNEQGQLLLVSHEKCMRVEIDYPTLSIRHTESMDTLHPEGFFSLLQNELAVINYDKNILYICYPFSPKHSPTVVPSVEEQSTLFNNVYDLDDPISFVYTFQYDIFIAKVKSGLSQYALLDWLSSTEPKCLHTFHEIKECVTTMASFVTEEKSILLCAGTANGVVYFYEKRNDDWTLLARITTASLPIKRVMRLSSKQHRFLGYVLCMAFDGTVYAFNTNFKLAAFLSSDGNQVCRVYVPEGTDALVLAYENECMVEWQLFTGRHPLIAALPPHDKWKCLSFPHEHNPSRSLESGSYSWRGPNNTYALIDFHVLLQKEATATSAAVVQLMRTLPDFLTLLRSYVQSLAAATTNIGSQRQLSFAYPGPEGSLVFVHPNNEQLVFNHAFHTTRLKCVYEACVHASAITLPESLTEEFTYERTFSSLIDYYTHDIEVVANVAHKGFSALVHETPPSELDKLIHFYADLLIPSNTFSIVSQADSTKACRILAAIAVEIPDGLNLNLKKQIGDSVMDESMLDTIQDLKFVIFIICTHFALWTKWLDPARLVFALSKALSVYQQLTDDSKNSFLSTCFASVAKDCSLLVLACLVEQVRALSHEVNSSSSSKDREIAASSMEMTRLIATQYPLERDTFMPLLMNILSTVVQKTKSSELIKPTLQALTRTLPAVCIDSRNVRLAYVSNGVLCVYELDKGESEQCEQTVDFTVQVLSASATGNYYIGVSDHADKCAVWHYHVGKLSFIAGTGRSLTLKKTVSFEQDTDKQSPTVKWVDAKYAEIHFDRHKVIIQL</sequence>
<evidence type="ECO:0000313" key="1">
    <source>
        <dbReference type="EMBL" id="EEB05576.1"/>
    </source>
</evidence>
<dbReference type="VEuPathDB" id="FungiDB:SJAG_00594"/>
<reference evidence="1 3" key="1">
    <citation type="journal article" date="2011" name="Science">
        <title>Comparative functional genomics of the fission yeasts.</title>
        <authorList>
            <person name="Rhind N."/>
            <person name="Chen Z."/>
            <person name="Yassour M."/>
            <person name="Thompson D.A."/>
            <person name="Haas B.J."/>
            <person name="Habib N."/>
            <person name="Wapinski I."/>
            <person name="Roy S."/>
            <person name="Lin M.F."/>
            <person name="Heiman D.I."/>
            <person name="Young S.K."/>
            <person name="Furuya K."/>
            <person name="Guo Y."/>
            <person name="Pidoux A."/>
            <person name="Chen H.M."/>
            <person name="Robbertse B."/>
            <person name="Goldberg J.M."/>
            <person name="Aoki K."/>
            <person name="Bayne E.H."/>
            <person name="Berlin A.M."/>
            <person name="Desjardins C.A."/>
            <person name="Dobbs E."/>
            <person name="Dukaj L."/>
            <person name="Fan L."/>
            <person name="FitzGerald M.G."/>
            <person name="French C."/>
            <person name="Gujja S."/>
            <person name="Hansen K."/>
            <person name="Keifenheim D."/>
            <person name="Levin J.Z."/>
            <person name="Mosher R.A."/>
            <person name="Mueller C.A."/>
            <person name="Pfiffner J."/>
            <person name="Priest M."/>
            <person name="Russ C."/>
            <person name="Smialowska A."/>
            <person name="Swoboda P."/>
            <person name="Sykes S.M."/>
            <person name="Vaughn M."/>
            <person name="Vengrova S."/>
            <person name="Yoder R."/>
            <person name="Zeng Q."/>
            <person name="Allshire R."/>
            <person name="Baulcombe D."/>
            <person name="Birren B.W."/>
            <person name="Brown W."/>
            <person name="Ekwall K."/>
            <person name="Kellis M."/>
            <person name="Leatherwood J."/>
            <person name="Levin H."/>
            <person name="Margalit H."/>
            <person name="Martienssen R."/>
            <person name="Nieduszynski C.A."/>
            <person name="Spatafora J.W."/>
            <person name="Friedman N."/>
            <person name="Dalgaard J.Z."/>
            <person name="Baumann P."/>
            <person name="Niki H."/>
            <person name="Regev A."/>
            <person name="Nusbaum C."/>
        </authorList>
    </citation>
    <scope>NUCLEOTIDE SEQUENCE [LARGE SCALE GENOMIC DNA]</scope>
    <source>
        <strain evidence="3">yFS275 / FY16936</strain>
    </source>
</reference>